<dbReference type="InterPro" id="IPR013320">
    <property type="entry name" value="ConA-like_dom_sf"/>
</dbReference>
<dbReference type="SUPFAM" id="SSF49899">
    <property type="entry name" value="Concanavalin A-like lectins/glucanases"/>
    <property type="match status" value="1"/>
</dbReference>
<evidence type="ECO:0000259" key="1">
    <source>
        <dbReference type="Pfam" id="PF00629"/>
    </source>
</evidence>
<gene>
    <name evidence="2" type="ORF">CIB84_016636</name>
</gene>
<dbReference type="EMBL" id="PPHD01097914">
    <property type="protein sequence ID" value="POI19620.1"/>
    <property type="molecule type" value="Genomic_DNA"/>
</dbReference>
<reference evidence="2 3" key="1">
    <citation type="submission" date="2018-01" db="EMBL/GenBank/DDBJ databases">
        <title>Comparison of the Chinese Bamboo Partridge and Red Junglefowl genome sequences highlights the importance of demography in genome evolution.</title>
        <authorList>
            <person name="Tiley G.P."/>
            <person name="Kimball R.T."/>
            <person name="Braun E.L."/>
            <person name="Burleigh J.G."/>
        </authorList>
    </citation>
    <scope>NUCLEOTIDE SEQUENCE [LARGE SCALE GENOMIC DNA]</scope>
    <source>
        <strain evidence="2">RTK389</strain>
        <tissue evidence="2">Blood</tissue>
    </source>
</reference>
<sequence length="81" mass="9196">MRSSSATLRSNVLLPTDEEHVCQITFQYWISQSGVLMVRLQKHSDGAIKNIWDDSGELQNQWKARTITVNSTENFEVGIVS</sequence>
<proteinExistence type="predicted"/>
<dbReference type="Gene3D" id="2.60.120.200">
    <property type="match status" value="1"/>
</dbReference>
<evidence type="ECO:0000313" key="2">
    <source>
        <dbReference type="EMBL" id="POI19620.1"/>
    </source>
</evidence>
<dbReference type="GO" id="GO:0016020">
    <property type="term" value="C:membrane"/>
    <property type="evidence" value="ECO:0007669"/>
    <property type="project" value="InterPro"/>
</dbReference>
<dbReference type="OrthoDB" id="9115384at2759"/>
<dbReference type="Pfam" id="PF00629">
    <property type="entry name" value="MAM"/>
    <property type="match status" value="1"/>
</dbReference>
<accession>A0A2P4S673</accession>
<dbReference type="Proteomes" id="UP000237246">
    <property type="component" value="Unassembled WGS sequence"/>
</dbReference>
<evidence type="ECO:0000313" key="3">
    <source>
        <dbReference type="Proteomes" id="UP000237246"/>
    </source>
</evidence>
<dbReference type="AlphaFoldDB" id="A0A2P4S673"/>
<dbReference type="InterPro" id="IPR000998">
    <property type="entry name" value="MAM_dom"/>
</dbReference>
<feature type="domain" description="MAM" evidence="1">
    <location>
        <begin position="4"/>
        <end position="78"/>
    </location>
</feature>
<keyword evidence="3" id="KW-1185">Reference proteome</keyword>
<comment type="caution">
    <text evidence="2">The sequence shown here is derived from an EMBL/GenBank/DDBJ whole genome shotgun (WGS) entry which is preliminary data.</text>
</comment>
<protein>
    <recommendedName>
        <fullName evidence="1">MAM domain-containing protein</fullName>
    </recommendedName>
</protein>
<name>A0A2P4S673_BAMTH</name>
<organism evidence="2 3">
    <name type="scientific">Bambusicola thoracicus</name>
    <name type="common">Chinese bamboo-partridge</name>
    <name type="synonym">Perdix thoracica</name>
    <dbReference type="NCBI Taxonomy" id="9083"/>
    <lineage>
        <taxon>Eukaryota</taxon>
        <taxon>Metazoa</taxon>
        <taxon>Chordata</taxon>
        <taxon>Craniata</taxon>
        <taxon>Vertebrata</taxon>
        <taxon>Euteleostomi</taxon>
        <taxon>Archelosauria</taxon>
        <taxon>Archosauria</taxon>
        <taxon>Dinosauria</taxon>
        <taxon>Saurischia</taxon>
        <taxon>Theropoda</taxon>
        <taxon>Coelurosauria</taxon>
        <taxon>Aves</taxon>
        <taxon>Neognathae</taxon>
        <taxon>Galloanserae</taxon>
        <taxon>Galliformes</taxon>
        <taxon>Phasianidae</taxon>
        <taxon>Perdicinae</taxon>
        <taxon>Bambusicola</taxon>
    </lineage>
</organism>